<feature type="transmembrane region" description="Helical" evidence="10">
    <location>
        <begin position="97"/>
        <end position="117"/>
    </location>
</feature>
<feature type="transmembrane region" description="Helical" evidence="10">
    <location>
        <begin position="387"/>
        <end position="408"/>
    </location>
</feature>
<dbReference type="OrthoDB" id="6770063at2759"/>
<proteinExistence type="inferred from homology"/>
<feature type="transmembrane region" description="Helical" evidence="10">
    <location>
        <begin position="347"/>
        <end position="367"/>
    </location>
</feature>
<feature type="transmembrane region" description="Helical" evidence="10">
    <location>
        <begin position="482"/>
        <end position="505"/>
    </location>
</feature>
<dbReference type="Proteomes" id="UP000504637">
    <property type="component" value="Unplaced"/>
</dbReference>
<comment type="function">
    <text evidence="6">MFS transporter; part of the gene cluster that mediates the biosynthesis of cercosporin, a light-activated, non-host-selective toxin. The perylenequinone chromophore of cercosporin absorbs light energy to attain an electronically-activated triplet state and produces active oxygen species such as the hydroxyl radical, superoxide, hydrogen peroxide or singlet oxygen upon reaction with oxygen molecules. These reactive oxygen species cause damage to various cellular components including lipids, proteins and nucleic acids. Responsible for secretion and accumulation of cercosporin, but does not play any roles in self-protection against the toxicity of cercosporin.</text>
</comment>
<evidence type="ECO:0000256" key="9">
    <source>
        <dbReference type="SAM" id="MobiDB-lite"/>
    </source>
</evidence>
<dbReference type="PANTHER" id="PTHR23502:SF60">
    <property type="entry name" value="MAJOR FACILITATOR SUPERFAMILY (MFS) PROFILE DOMAIN-CONTAINING PROTEIN-RELATED"/>
    <property type="match status" value="1"/>
</dbReference>
<evidence type="ECO:0000256" key="3">
    <source>
        <dbReference type="ARBA" id="ARBA00022989"/>
    </source>
</evidence>
<dbReference type="CDD" id="cd17323">
    <property type="entry name" value="MFS_Tpo1_MDR_like"/>
    <property type="match status" value="1"/>
</dbReference>
<feature type="transmembrane region" description="Helical" evidence="10">
    <location>
        <begin position="414"/>
        <end position="435"/>
    </location>
</feature>
<reference evidence="13" key="2">
    <citation type="submission" date="2020-04" db="EMBL/GenBank/DDBJ databases">
        <authorList>
            <consortium name="NCBI Genome Project"/>
        </authorList>
    </citation>
    <scope>NUCLEOTIDE SEQUENCE</scope>
    <source>
        <strain evidence="13">CBS 342.82</strain>
    </source>
</reference>
<feature type="transmembrane region" description="Helical" evidence="10">
    <location>
        <begin position="124"/>
        <end position="145"/>
    </location>
</feature>
<dbReference type="GeneID" id="54365230"/>
<dbReference type="GO" id="GO:0022857">
    <property type="term" value="F:transmembrane transporter activity"/>
    <property type="evidence" value="ECO:0007669"/>
    <property type="project" value="InterPro"/>
</dbReference>
<dbReference type="AlphaFoldDB" id="A0A6J3MBZ5"/>
<evidence type="ECO:0000313" key="13">
    <source>
        <dbReference type="RefSeq" id="XP_033462444.1"/>
    </source>
</evidence>
<dbReference type="PANTHER" id="PTHR23502">
    <property type="entry name" value="MAJOR FACILITATOR SUPERFAMILY"/>
    <property type="match status" value="1"/>
</dbReference>
<keyword evidence="12" id="KW-1185">Reference proteome</keyword>
<dbReference type="RefSeq" id="XP_033462444.1">
    <property type="nucleotide sequence ID" value="XM_033607430.1"/>
</dbReference>
<name>A0A6J3MBZ5_9PEZI</name>
<comment type="similarity">
    <text evidence="5">Belongs to the major facilitator superfamily. CAR1 family.</text>
</comment>
<keyword evidence="4 10" id="KW-0472">Membrane</keyword>
<feature type="transmembrane region" description="Helical" evidence="10">
    <location>
        <begin position="447"/>
        <end position="470"/>
    </location>
</feature>
<keyword evidence="2 10" id="KW-0812">Transmembrane</keyword>
<dbReference type="InterPro" id="IPR020846">
    <property type="entry name" value="MFS_dom"/>
</dbReference>
<accession>A0A6J3MBZ5</accession>
<evidence type="ECO:0000259" key="11">
    <source>
        <dbReference type="PROSITE" id="PS50850"/>
    </source>
</evidence>
<dbReference type="SUPFAM" id="SSF103473">
    <property type="entry name" value="MFS general substrate transporter"/>
    <property type="match status" value="1"/>
</dbReference>
<dbReference type="GO" id="GO:0016020">
    <property type="term" value="C:membrane"/>
    <property type="evidence" value="ECO:0007669"/>
    <property type="project" value="UniProtKB-SubCell"/>
</dbReference>
<gene>
    <name evidence="13" type="ORF">K489DRAFT_408071</name>
</gene>
<reference evidence="13" key="3">
    <citation type="submission" date="2025-08" db="UniProtKB">
        <authorList>
            <consortium name="RefSeq"/>
        </authorList>
    </citation>
    <scope>IDENTIFICATION</scope>
    <source>
        <strain evidence="13">CBS 342.82</strain>
    </source>
</reference>
<evidence type="ECO:0000256" key="8">
    <source>
        <dbReference type="ARBA" id="ARBA00077167"/>
    </source>
</evidence>
<evidence type="ECO:0000256" key="7">
    <source>
        <dbReference type="ARBA" id="ARBA00069139"/>
    </source>
</evidence>
<evidence type="ECO:0000256" key="4">
    <source>
        <dbReference type="ARBA" id="ARBA00023136"/>
    </source>
</evidence>
<dbReference type="InterPro" id="IPR036259">
    <property type="entry name" value="MFS_trans_sf"/>
</dbReference>
<dbReference type="Pfam" id="PF07690">
    <property type="entry name" value="MFS_1"/>
    <property type="match status" value="1"/>
</dbReference>
<dbReference type="InterPro" id="IPR011701">
    <property type="entry name" value="MFS"/>
</dbReference>
<feature type="region of interest" description="Disordered" evidence="9">
    <location>
        <begin position="1"/>
        <end position="25"/>
    </location>
</feature>
<dbReference type="PROSITE" id="PS50850">
    <property type="entry name" value="MFS"/>
    <property type="match status" value="1"/>
</dbReference>
<evidence type="ECO:0000256" key="2">
    <source>
        <dbReference type="ARBA" id="ARBA00022692"/>
    </source>
</evidence>
<sequence length="519" mass="57477">MSGNDQCAPDADVRTSEQGYANRKNEDSEISDLYLVDWDGPEDLSNPKNWPFHRRWLATGLVSLVTFMTPIVSSMIAPAEISIAKDLNITGGQLQSQLIFSIFLLAFAIAPFVLAPLSEIFGRMIVLQVSNIWFLVFNLACGFAHNESQMLAFRFLAGLGASAPQTIGGGVLSDLWKPEQRGLAVSIYTLAPLLGPALGPLMGAWITERTTWRWLVHPRKRLLDSAYEVHCRSFWAITIFGVSVQVLLFFTLTETYAPTILRWKAERLRRETGNEKFHTKYELKDRGIGAVMRRASVRVVILLITQPIVIFLATFMALTYGIIYIMLATFPLLWREYYGESTGIGGLNYISIMIGSVTGMQIGARLIDVIFRRLKRKSINQEAIPEFRVPLMFVSTFLLAAGLLIYGWSAQARLHWIVPNVGAAIFAMGVSINMACLQTYTIDAYPVYAASAIGATAVARALTGFTFPLFAPSMYERLGWGWGNSALALLVLIIGYPGATILWVFGGRLRAASPYAANS</sequence>
<comment type="subcellular location">
    <subcellularLocation>
        <location evidence="1">Membrane</location>
        <topology evidence="1">Multi-pass membrane protein</topology>
    </subcellularLocation>
</comment>
<feature type="transmembrane region" description="Helical" evidence="10">
    <location>
        <begin position="299"/>
        <end position="327"/>
    </location>
</feature>
<evidence type="ECO:0000256" key="1">
    <source>
        <dbReference type="ARBA" id="ARBA00004141"/>
    </source>
</evidence>
<feature type="transmembrane region" description="Helical" evidence="10">
    <location>
        <begin position="151"/>
        <end position="173"/>
    </location>
</feature>
<evidence type="ECO:0000256" key="6">
    <source>
        <dbReference type="ARBA" id="ARBA00053977"/>
    </source>
</evidence>
<dbReference type="FunFam" id="1.20.1250.20:FF:000011">
    <property type="entry name" value="MFS multidrug transporter, putative"/>
    <property type="match status" value="1"/>
</dbReference>
<protein>
    <recommendedName>
        <fullName evidence="7">Cercosporin MFS transporter CTB4</fullName>
    </recommendedName>
    <alternativeName>
        <fullName evidence="8">Cercosporin toxin biosynthesis cluster protein 4</fullName>
    </alternativeName>
</protein>
<feature type="transmembrane region" description="Helical" evidence="10">
    <location>
        <begin position="56"/>
        <end position="77"/>
    </location>
</feature>
<reference evidence="13" key="1">
    <citation type="submission" date="2020-01" db="EMBL/GenBank/DDBJ databases">
        <authorList>
            <consortium name="DOE Joint Genome Institute"/>
            <person name="Haridas S."/>
            <person name="Albert R."/>
            <person name="Binder M."/>
            <person name="Bloem J."/>
            <person name="Labutti K."/>
            <person name="Salamov A."/>
            <person name="Andreopoulos B."/>
            <person name="Baker S.E."/>
            <person name="Barry K."/>
            <person name="Bills G."/>
            <person name="Bluhm B.H."/>
            <person name="Cannon C."/>
            <person name="Castanera R."/>
            <person name="Culley D.E."/>
            <person name="Daum C."/>
            <person name="Ezra D."/>
            <person name="Gonzalez J.B."/>
            <person name="Henrissat B."/>
            <person name="Kuo A."/>
            <person name="Liang C."/>
            <person name="Lipzen A."/>
            <person name="Lutzoni F."/>
            <person name="Magnuson J."/>
            <person name="Mondo S."/>
            <person name="Nolan M."/>
            <person name="Ohm R."/>
            <person name="Pangilinan J."/>
            <person name="Park H.-J."/>
            <person name="Ramirez L."/>
            <person name="Alfaro M."/>
            <person name="Sun H."/>
            <person name="Tritt A."/>
            <person name="Yoshinaga Y."/>
            <person name="Zwiers L.-H."/>
            <person name="Turgeon B.G."/>
            <person name="Goodwin S.B."/>
            <person name="Spatafora J.W."/>
            <person name="Crous P.W."/>
            <person name="Grigoriev I.V."/>
        </authorList>
    </citation>
    <scope>NUCLEOTIDE SEQUENCE</scope>
    <source>
        <strain evidence="13">CBS 342.82</strain>
    </source>
</reference>
<evidence type="ECO:0000256" key="10">
    <source>
        <dbReference type="SAM" id="Phobius"/>
    </source>
</evidence>
<dbReference type="Gene3D" id="1.20.1250.20">
    <property type="entry name" value="MFS general substrate transporter like domains"/>
    <property type="match status" value="1"/>
</dbReference>
<feature type="transmembrane region" description="Helical" evidence="10">
    <location>
        <begin position="185"/>
        <end position="206"/>
    </location>
</feature>
<keyword evidence="3 10" id="KW-1133">Transmembrane helix</keyword>
<evidence type="ECO:0000256" key="5">
    <source>
        <dbReference type="ARBA" id="ARBA00038347"/>
    </source>
</evidence>
<evidence type="ECO:0000313" key="12">
    <source>
        <dbReference type="Proteomes" id="UP000504637"/>
    </source>
</evidence>
<feature type="transmembrane region" description="Helical" evidence="10">
    <location>
        <begin position="233"/>
        <end position="252"/>
    </location>
</feature>
<feature type="domain" description="Major facilitator superfamily (MFS) profile" evidence="11">
    <location>
        <begin position="58"/>
        <end position="510"/>
    </location>
</feature>
<organism evidence="13">
    <name type="scientific">Dissoconium aciculare CBS 342.82</name>
    <dbReference type="NCBI Taxonomy" id="1314786"/>
    <lineage>
        <taxon>Eukaryota</taxon>
        <taxon>Fungi</taxon>
        <taxon>Dikarya</taxon>
        <taxon>Ascomycota</taxon>
        <taxon>Pezizomycotina</taxon>
        <taxon>Dothideomycetes</taxon>
        <taxon>Dothideomycetidae</taxon>
        <taxon>Mycosphaerellales</taxon>
        <taxon>Dissoconiaceae</taxon>
        <taxon>Dissoconium</taxon>
    </lineage>
</organism>